<proteinExistence type="predicted"/>
<reference evidence="2" key="2">
    <citation type="journal article" date="2015" name="Fish Shellfish Immunol.">
        <title>Early steps in the European eel (Anguilla anguilla)-Vibrio vulnificus interaction in the gills: Role of the RtxA13 toxin.</title>
        <authorList>
            <person name="Callol A."/>
            <person name="Pajuelo D."/>
            <person name="Ebbesson L."/>
            <person name="Teles M."/>
            <person name="MacKenzie S."/>
            <person name="Amaro C."/>
        </authorList>
    </citation>
    <scope>NUCLEOTIDE SEQUENCE</scope>
</reference>
<keyword evidence="1" id="KW-0812">Transmembrane</keyword>
<sequence>MFYCIIFKTQQSVVSCWLHVCISVILFVYVFLHDP</sequence>
<organism evidence="2">
    <name type="scientific">Anguilla anguilla</name>
    <name type="common">European freshwater eel</name>
    <name type="synonym">Muraena anguilla</name>
    <dbReference type="NCBI Taxonomy" id="7936"/>
    <lineage>
        <taxon>Eukaryota</taxon>
        <taxon>Metazoa</taxon>
        <taxon>Chordata</taxon>
        <taxon>Craniata</taxon>
        <taxon>Vertebrata</taxon>
        <taxon>Euteleostomi</taxon>
        <taxon>Actinopterygii</taxon>
        <taxon>Neopterygii</taxon>
        <taxon>Teleostei</taxon>
        <taxon>Anguilliformes</taxon>
        <taxon>Anguillidae</taxon>
        <taxon>Anguilla</taxon>
    </lineage>
</organism>
<accession>A0A0E9U1F1</accession>
<keyword evidence="1" id="KW-0472">Membrane</keyword>
<evidence type="ECO:0000313" key="2">
    <source>
        <dbReference type="EMBL" id="JAH59015.1"/>
    </source>
</evidence>
<evidence type="ECO:0000256" key="1">
    <source>
        <dbReference type="SAM" id="Phobius"/>
    </source>
</evidence>
<dbReference type="AlphaFoldDB" id="A0A0E9U1F1"/>
<reference evidence="2" key="1">
    <citation type="submission" date="2014-11" db="EMBL/GenBank/DDBJ databases">
        <authorList>
            <person name="Amaro Gonzalez C."/>
        </authorList>
    </citation>
    <scope>NUCLEOTIDE SEQUENCE</scope>
</reference>
<dbReference type="EMBL" id="GBXM01049562">
    <property type="protein sequence ID" value="JAH59015.1"/>
    <property type="molecule type" value="Transcribed_RNA"/>
</dbReference>
<feature type="transmembrane region" description="Helical" evidence="1">
    <location>
        <begin position="12"/>
        <end position="32"/>
    </location>
</feature>
<keyword evidence="1" id="KW-1133">Transmembrane helix</keyword>
<protein>
    <submittedName>
        <fullName evidence="2">Uncharacterized protein</fullName>
    </submittedName>
</protein>
<name>A0A0E9U1F1_ANGAN</name>